<comment type="caution">
    <text evidence="1">The sequence shown here is derived from an EMBL/GenBank/DDBJ whole genome shotgun (WGS) entry which is preliminary data.</text>
</comment>
<dbReference type="Proteomes" id="UP000277326">
    <property type="component" value="Unassembled WGS sequence"/>
</dbReference>
<dbReference type="EMBL" id="REFS01000001">
    <property type="protein sequence ID" value="RMB25674.1"/>
    <property type="molecule type" value="Genomic_DNA"/>
</dbReference>
<gene>
    <name evidence="1" type="ORF">ATH50_0773</name>
</gene>
<dbReference type="AlphaFoldDB" id="A0A3M0DUH5"/>
<organism evidence="1 2">
    <name type="scientific">Haloplanus aerogenes</name>
    <dbReference type="NCBI Taxonomy" id="660522"/>
    <lineage>
        <taxon>Archaea</taxon>
        <taxon>Methanobacteriati</taxon>
        <taxon>Methanobacteriota</taxon>
        <taxon>Stenosarchaea group</taxon>
        <taxon>Halobacteria</taxon>
        <taxon>Halobacteriales</taxon>
        <taxon>Haloferacaceae</taxon>
        <taxon>Haloplanus</taxon>
    </lineage>
</organism>
<evidence type="ECO:0000313" key="1">
    <source>
        <dbReference type="EMBL" id="RMB25674.1"/>
    </source>
</evidence>
<protein>
    <recommendedName>
        <fullName evidence="3">IS6 family transposase</fullName>
    </recommendedName>
</protein>
<feature type="non-terminal residue" evidence="1">
    <location>
        <position position="34"/>
    </location>
</feature>
<proteinExistence type="predicted"/>
<sequence length="34" mass="4065">MAESERLSKCIEWIDLSFVERDRTPEWAIQVGIR</sequence>
<evidence type="ECO:0008006" key="3">
    <source>
        <dbReference type="Google" id="ProtNLM"/>
    </source>
</evidence>
<reference evidence="1 2" key="1">
    <citation type="journal article" date="2015" name="Stand. Genomic Sci.">
        <title>Genomic Encyclopedia of Bacterial and Archaeal Type Strains, Phase III: the genomes of soil and plant-associated and newly described type strains.</title>
        <authorList>
            <person name="Whitman W.B."/>
            <person name="Woyke T."/>
            <person name="Klenk H.P."/>
            <person name="Zhou Y."/>
            <person name="Lilburn T.G."/>
            <person name="Beck B.J."/>
            <person name="De Vos P."/>
            <person name="Vandamme P."/>
            <person name="Eisen J.A."/>
            <person name="Garrity G."/>
            <person name="Hugenholtz P."/>
            <person name="Kyrpides N.C."/>
        </authorList>
    </citation>
    <scope>NUCLEOTIDE SEQUENCE [LARGE SCALE GENOMIC DNA]</scope>
    <source>
        <strain evidence="1 2">CGMCC 1.10124</strain>
    </source>
</reference>
<evidence type="ECO:0000313" key="2">
    <source>
        <dbReference type="Proteomes" id="UP000277326"/>
    </source>
</evidence>
<name>A0A3M0DUH5_9EURY</name>
<accession>A0A3M0DUH5</accession>